<evidence type="ECO:0000256" key="4">
    <source>
        <dbReference type="ARBA" id="ARBA00022989"/>
    </source>
</evidence>
<feature type="transmembrane region" description="Helical" evidence="7">
    <location>
        <begin position="201"/>
        <end position="226"/>
    </location>
</feature>
<evidence type="ECO:0000313" key="8">
    <source>
        <dbReference type="EMBL" id="WVX50967.1"/>
    </source>
</evidence>
<feature type="transmembrane region" description="Helical" evidence="7">
    <location>
        <begin position="20"/>
        <end position="48"/>
    </location>
</feature>
<reference evidence="9" key="2">
    <citation type="submission" date="2024-01" db="EMBL/GenBank/DDBJ databases">
        <title>Roseobacter fucihabitans sp. nov., isolated from the brown alga Fucus spiralis.</title>
        <authorList>
            <person name="Hahnke S."/>
            <person name="Berger M."/>
            <person name="Schlingloff A."/>
            <person name="Athale I."/>
            <person name="Neumann-Schaal M."/>
            <person name="Adenaya A."/>
            <person name="Poehlein A."/>
            <person name="Daniel R."/>
            <person name="Pertersen J."/>
            <person name="Brinkhoff T."/>
        </authorList>
    </citation>
    <scope>NUCLEOTIDE SEQUENCE [LARGE SCALE GENOMIC DNA]</scope>
    <source>
        <strain evidence="9">B14</strain>
    </source>
</reference>
<evidence type="ECO:0000256" key="3">
    <source>
        <dbReference type="ARBA" id="ARBA00022692"/>
    </source>
</evidence>
<keyword evidence="2" id="KW-1003">Cell membrane</keyword>
<evidence type="ECO:0000256" key="1">
    <source>
        <dbReference type="ARBA" id="ARBA00004651"/>
    </source>
</evidence>
<gene>
    <name evidence="8" type="ORF">ROLI_040680</name>
</gene>
<dbReference type="EMBL" id="CP143423">
    <property type="protein sequence ID" value="WVX50967.1"/>
    <property type="molecule type" value="Genomic_DNA"/>
</dbReference>
<evidence type="ECO:0000256" key="5">
    <source>
        <dbReference type="ARBA" id="ARBA00023136"/>
    </source>
</evidence>
<feature type="region of interest" description="Disordered" evidence="6">
    <location>
        <begin position="274"/>
        <end position="296"/>
    </location>
</feature>
<dbReference type="Pfam" id="PF03631">
    <property type="entry name" value="Virul_fac_BrkB"/>
    <property type="match status" value="1"/>
</dbReference>
<organism evidence="8 9">
    <name type="scientific">Roseobacter fucihabitans</name>
    <dbReference type="NCBI Taxonomy" id="1537242"/>
    <lineage>
        <taxon>Bacteria</taxon>
        <taxon>Pseudomonadati</taxon>
        <taxon>Pseudomonadota</taxon>
        <taxon>Alphaproteobacteria</taxon>
        <taxon>Rhodobacterales</taxon>
        <taxon>Roseobacteraceae</taxon>
        <taxon>Roseobacter</taxon>
    </lineage>
</organism>
<keyword evidence="3 7" id="KW-0812">Transmembrane</keyword>
<keyword evidence="4 7" id="KW-1133">Transmembrane helix</keyword>
<dbReference type="Proteomes" id="UP001318682">
    <property type="component" value="Chromosome"/>
</dbReference>
<feature type="compositionally biased region" description="Polar residues" evidence="6">
    <location>
        <begin position="275"/>
        <end position="288"/>
    </location>
</feature>
<comment type="subcellular location">
    <subcellularLocation>
        <location evidence="1">Cell membrane</location>
        <topology evidence="1">Multi-pass membrane protein</topology>
    </subcellularLocation>
</comment>
<evidence type="ECO:0000256" key="7">
    <source>
        <dbReference type="SAM" id="Phobius"/>
    </source>
</evidence>
<feature type="transmembrane region" description="Helical" evidence="7">
    <location>
        <begin position="87"/>
        <end position="110"/>
    </location>
</feature>
<dbReference type="PIRSF" id="PIRSF035875">
    <property type="entry name" value="RNase_BN"/>
    <property type="match status" value="1"/>
</dbReference>
<keyword evidence="5 7" id="KW-0472">Membrane</keyword>
<dbReference type="PANTHER" id="PTHR30213">
    <property type="entry name" value="INNER MEMBRANE PROTEIN YHJD"/>
    <property type="match status" value="1"/>
</dbReference>
<protein>
    <submittedName>
        <fullName evidence="8">Uncharacterized protein</fullName>
    </submittedName>
</protein>
<dbReference type="PANTHER" id="PTHR30213:SF0">
    <property type="entry name" value="UPF0761 MEMBRANE PROTEIN YIHY"/>
    <property type="match status" value="1"/>
</dbReference>
<dbReference type="NCBIfam" id="TIGR00765">
    <property type="entry name" value="yihY_not_rbn"/>
    <property type="match status" value="1"/>
</dbReference>
<feature type="transmembrane region" description="Helical" evidence="7">
    <location>
        <begin position="131"/>
        <end position="159"/>
    </location>
</feature>
<sequence length="296" mass="31552">MCWAAIVAAVKRIAINNLGLIAAGVAFYSMLSVFPALAALIAILSLIANPDVVVVQLEQVSGLMPVAVYDILNAQIVGLVSTSSGTLGWAGVISLGVALWSARAGVGAMMHGLNLVYDQEGRTSLRHYFRALVLTVCLLGVGVISLLTVVIAPIILSFFQLGAFASWVLDVLRWAVAVVVIFAGIGLLYRFGPNRKGVRIGWLTPGALMAGTSWALMSIGFSYYVANFGNYNEVYGSIGAVIAMLIWLWISSFLVLLGAALNAELEARQLVDESASPTEAEQAEQQPLMQEIEEPH</sequence>
<evidence type="ECO:0000313" key="9">
    <source>
        <dbReference type="Proteomes" id="UP001318682"/>
    </source>
</evidence>
<feature type="transmembrane region" description="Helical" evidence="7">
    <location>
        <begin position="238"/>
        <end position="261"/>
    </location>
</feature>
<evidence type="ECO:0000256" key="6">
    <source>
        <dbReference type="SAM" id="MobiDB-lite"/>
    </source>
</evidence>
<accession>A0ABZ2C0V7</accession>
<name>A0ABZ2C0V7_9RHOB</name>
<dbReference type="InterPro" id="IPR017039">
    <property type="entry name" value="Virul_fac_BrkB"/>
</dbReference>
<proteinExistence type="predicted"/>
<feature type="transmembrane region" description="Helical" evidence="7">
    <location>
        <begin position="171"/>
        <end position="189"/>
    </location>
</feature>
<reference evidence="8 9" key="1">
    <citation type="submission" date="2015-07" db="EMBL/GenBank/DDBJ databases">
        <authorList>
            <person name="Voget S."/>
            <person name="Dogs M."/>
            <person name="Brinkhoff T.H."/>
            <person name="Daniel R."/>
        </authorList>
    </citation>
    <scope>NUCLEOTIDE SEQUENCE [LARGE SCALE GENOMIC DNA]</scope>
    <source>
        <strain evidence="8 9">B14</strain>
    </source>
</reference>
<evidence type="ECO:0000256" key="2">
    <source>
        <dbReference type="ARBA" id="ARBA00022475"/>
    </source>
</evidence>
<keyword evidence="9" id="KW-1185">Reference proteome</keyword>